<reference evidence="2 3" key="1">
    <citation type="submission" date="2024-06" db="EMBL/GenBank/DDBJ databases">
        <title>The Natural Products Discovery Center: Release of the First 8490 Sequenced Strains for Exploring Actinobacteria Biosynthetic Diversity.</title>
        <authorList>
            <person name="Kalkreuter E."/>
            <person name="Kautsar S.A."/>
            <person name="Yang D."/>
            <person name="Bader C.D."/>
            <person name="Teijaro C.N."/>
            <person name="Fluegel L."/>
            <person name="Davis C.M."/>
            <person name="Simpson J.R."/>
            <person name="Lauterbach L."/>
            <person name="Steele A.D."/>
            <person name="Gui C."/>
            <person name="Meng S."/>
            <person name="Li G."/>
            <person name="Viehrig K."/>
            <person name="Ye F."/>
            <person name="Su P."/>
            <person name="Kiefer A.F."/>
            <person name="Nichols A."/>
            <person name="Cepeda A.J."/>
            <person name="Yan W."/>
            <person name="Fan B."/>
            <person name="Jiang Y."/>
            <person name="Adhikari A."/>
            <person name="Zheng C.-J."/>
            <person name="Schuster L."/>
            <person name="Cowan T.M."/>
            <person name="Smanski M.J."/>
            <person name="Chevrette M.G."/>
            <person name="De Carvalho L.P.S."/>
            <person name="Shen B."/>
        </authorList>
    </citation>
    <scope>NUCLEOTIDE SEQUENCE [LARGE SCALE GENOMIC DNA]</scope>
    <source>
        <strain evidence="2 3">NPDC000234</strain>
    </source>
</reference>
<name>A0ABV1WM64_9ACTN</name>
<dbReference type="GO" id="GO:0008233">
    <property type="term" value="F:peptidase activity"/>
    <property type="evidence" value="ECO:0007669"/>
    <property type="project" value="UniProtKB-KW"/>
</dbReference>
<evidence type="ECO:0000313" key="2">
    <source>
        <dbReference type="EMBL" id="MER7177922.1"/>
    </source>
</evidence>
<protein>
    <submittedName>
        <fullName evidence="2">Clp protease N-terminal domain-containing protein</fullName>
    </submittedName>
</protein>
<gene>
    <name evidence="2" type="ORF">ABT404_00230</name>
</gene>
<keyword evidence="2" id="KW-0378">Hydrolase</keyword>
<sequence length="129" mass="14701">MTLGATRRLRAVLSANSRPSEVLNSLGYGSLADKLPASVSLDELLSEAEHEARCRRHPYLSSEHVLLAAAKAARERELITEYARALDQTRVRAHRWWQPRGRGSALRARGQRLLDEQQRTALERERHRP</sequence>
<feature type="region of interest" description="Disordered" evidence="1">
    <location>
        <begin position="110"/>
        <end position="129"/>
    </location>
</feature>
<comment type="caution">
    <text evidence="2">The sequence shown here is derived from an EMBL/GenBank/DDBJ whole genome shotgun (WGS) entry which is preliminary data.</text>
</comment>
<evidence type="ECO:0000313" key="3">
    <source>
        <dbReference type="Proteomes" id="UP001474181"/>
    </source>
</evidence>
<organism evidence="2 3">
    <name type="scientific">Streptomyces hyaluromycini</name>
    <dbReference type="NCBI Taxonomy" id="1377993"/>
    <lineage>
        <taxon>Bacteria</taxon>
        <taxon>Bacillati</taxon>
        <taxon>Actinomycetota</taxon>
        <taxon>Actinomycetes</taxon>
        <taxon>Kitasatosporales</taxon>
        <taxon>Streptomycetaceae</taxon>
        <taxon>Streptomyces</taxon>
    </lineage>
</organism>
<feature type="compositionally biased region" description="Basic and acidic residues" evidence="1">
    <location>
        <begin position="112"/>
        <end position="129"/>
    </location>
</feature>
<keyword evidence="2" id="KW-0645">Protease</keyword>
<dbReference type="EMBL" id="JBEPEK010000001">
    <property type="protein sequence ID" value="MER7177922.1"/>
    <property type="molecule type" value="Genomic_DNA"/>
</dbReference>
<keyword evidence="3" id="KW-1185">Reference proteome</keyword>
<evidence type="ECO:0000256" key="1">
    <source>
        <dbReference type="SAM" id="MobiDB-lite"/>
    </source>
</evidence>
<dbReference type="GO" id="GO:0006508">
    <property type="term" value="P:proteolysis"/>
    <property type="evidence" value="ECO:0007669"/>
    <property type="project" value="UniProtKB-KW"/>
</dbReference>
<dbReference type="SUPFAM" id="SSF81923">
    <property type="entry name" value="Double Clp-N motif"/>
    <property type="match status" value="1"/>
</dbReference>
<dbReference type="InterPro" id="IPR036628">
    <property type="entry name" value="Clp_N_dom_sf"/>
</dbReference>
<accession>A0ABV1WM64</accession>
<dbReference type="Proteomes" id="UP001474181">
    <property type="component" value="Unassembled WGS sequence"/>
</dbReference>
<dbReference type="Gene3D" id="1.10.1780.10">
    <property type="entry name" value="Clp, N-terminal domain"/>
    <property type="match status" value="1"/>
</dbReference>
<dbReference type="RefSeq" id="WP_350775774.1">
    <property type="nucleotide sequence ID" value="NZ_JBEPEK010000001.1"/>
</dbReference>
<proteinExistence type="predicted"/>